<dbReference type="AlphaFoldDB" id="A0A4Z2E9B8"/>
<gene>
    <name evidence="1" type="ORF">EYF80_064589</name>
</gene>
<evidence type="ECO:0000313" key="1">
    <source>
        <dbReference type="EMBL" id="TNN25283.1"/>
    </source>
</evidence>
<accession>A0A4Z2E9B8</accession>
<keyword evidence="2" id="KW-1185">Reference proteome</keyword>
<protein>
    <submittedName>
        <fullName evidence="1">Uncharacterized protein</fullName>
    </submittedName>
</protein>
<dbReference type="Proteomes" id="UP000314294">
    <property type="component" value="Unassembled WGS sequence"/>
</dbReference>
<organism evidence="1 2">
    <name type="scientific">Liparis tanakae</name>
    <name type="common">Tanaka's snailfish</name>
    <dbReference type="NCBI Taxonomy" id="230148"/>
    <lineage>
        <taxon>Eukaryota</taxon>
        <taxon>Metazoa</taxon>
        <taxon>Chordata</taxon>
        <taxon>Craniata</taxon>
        <taxon>Vertebrata</taxon>
        <taxon>Euteleostomi</taxon>
        <taxon>Actinopterygii</taxon>
        <taxon>Neopterygii</taxon>
        <taxon>Teleostei</taxon>
        <taxon>Neoteleostei</taxon>
        <taxon>Acanthomorphata</taxon>
        <taxon>Eupercaria</taxon>
        <taxon>Perciformes</taxon>
        <taxon>Cottioidei</taxon>
        <taxon>Cottales</taxon>
        <taxon>Liparidae</taxon>
        <taxon>Liparis</taxon>
    </lineage>
</organism>
<name>A0A4Z2E9B8_9TELE</name>
<comment type="caution">
    <text evidence="1">The sequence shown here is derived from an EMBL/GenBank/DDBJ whole genome shotgun (WGS) entry which is preliminary data.</text>
</comment>
<dbReference type="OrthoDB" id="5317514at2759"/>
<dbReference type="EMBL" id="SRLO01012944">
    <property type="protein sequence ID" value="TNN25283.1"/>
    <property type="molecule type" value="Genomic_DNA"/>
</dbReference>
<sequence>MEIILKMKIEEEGEKCVPKQRRRVALRTPECYVMLGPRSLRCLHNTEQLQAAALAEERPAADSSPSSHQQVVISGRDRTVLLNDTEHQADFKSHQWFGATVRSHGDTILVRRPSQR</sequence>
<reference evidence="1 2" key="1">
    <citation type="submission" date="2019-03" db="EMBL/GenBank/DDBJ databases">
        <title>First draft genome of Liparis tanakae, snailfish: a comprehensive survey of snailfish specific genes.</title>
        <authorList>
            <person name="Kim W."/>
            <person name="Song I."/>
            <person name="Jeong J.-H."/>
            <person name="Kim D."/>
            <person name="Kim S."/>
            <person name="Ryu S."/>
            <person name="Song J.Y."/>
            <person name="Lee S.K."/>
        </authorList>
    </citation>
    <scope>NUCLEOTIDE SEQUENCE [LARGE SCALE GENOMIC DNA]</scope>
    <source>
        <tissue evidence="1">Muscle</tissue>
    </source>
</reference>
<proteinExistence type="predicted"/>
<evidence type="ECO:0000313" key="2">
    <source>
        <dbReference type="Proteomes" id="UP000314294"/>
    </source>
</evidence>